<name>A0A2P6P7A8_ROSCH</name>
<dbReference type="OrthoDB" id="1372046at2759"/>
<accession>A0A2P6P7A8</accession>
<feature type="binding site" description="axial binding residue" evidence="12">
    <location>
        <position position="418"/>
    </location>
    <ligand>
        <name>heme</name>
        <dbReference type="ChEBI" id="CHEBI:30413"/>
    </ligand>
    <ligandPart>
        <name>Fe</name>
        <dbReference type="ChEBI" id="CHEBI:18248"/>
    </ligandPart>
</feature>
<evidence type="ECO:0000256" key="9">
    <source>
        <dbReference type="ARBA" id="ARBA00023004"/>
    </source>
</evidence>
<dbReference type="GO" id="GO:0020037">
    <property type="term" value="F:heme binding"/>
    <property type="evidence" value="ECO:0007669"/>
    <property type="project" value="InterPro"/>
</dbReference>
<dbReference type="PANTHER" id="PTHR24286">
    <property type="entry name" value="CYTOCHROME P450 26"/>
    <property type="match status" value="1"/>
</dbReference>
<evidence type="ECO:0000256" key="1">
    <source>
        <dbReference type="ARBA" id="ARBA00001971"/>
    </source>
</evidence>
<evidence type="ECO:0000256" key="7">
    <source>
        <dbReference type="ARBA" id="ARBA00022989"/>
    </source>
</evidence>
<keyword evidence="5" id="KW-0812">Transmembrane</keyword>
<keyword evidence="4 12" id="KW-0349">Heme</keyword>
<dbReference type="Gramene" id="PRQ17815">
    <property type="protein sequence ID" value="PRQ17815"/>
    <property type="gene ID" value="RchiOBHm_Chr7g0199091"/>
</dbReference>
<comment type="caution">
    <text evidence="14">The sequence shown here is derived from an EMBL/GenBank/DDBJ whole genome shotgun (WGS) entry which is preliminary data.</text>
</comment>
<dbReference type="PROSITE" id="PS00086">
    <property type="entry name" value="CYTOCHROME_P450"/>
    <property type="match status" value="1"/>
</dbReference>
<evidence type="ECO:0000256" key="10">
    <source>
        <dbReference type="ARBA" id="ARBA00023033"/>
    </source>
</evidence>
<dbReference type="InterPro" id="IPR002403">
    <property type="entry name" value="Cyt_P450_E_grp-IV"/>
</dbReference>
<dbReference type="Pfam" id="PF00067">
    <property type="entry name" value="p450"/>
    <property type="match status" value="1"/>
</dbReference>
<dbReference type="GO" id="GO:0010268">
    <property type="term" value="P:brassinosteroid homeostasis"/>
    <property type="evidence" value="ECO:0007669"/>
    <property type="project" value="TreeGrafter"/>
</dbReference>
<dbReference type="GO" id="GO:0004497">
    <property type="term" value="F:monooxygenase activity"/>
    <property type="evidence" value="ECO:0007669"/>
    <property type="project" value="UniProtKB-KW"/>
</dbReference>
<keyword evidence="7" id="KW-1133">Transmembrane helix</keyword>
<evidence type="ECO:0000256" key="5">
    <source>
        <dbReference type="ARBA" id="ARBA00022692"/>
    </source>
</evidence>
<keyword evidence="9 12" id="KW-0408">Iron</keyword>
<keyword evidence="11" id="KW-0472">Membrane</keyword>
<dbReference type="EMBL" id="PDCK01000045">
    <property type="protein sequence ID" value="PRQ17815.1"/>
    <property type="molecule type" value="Genomic_DNA"/>
</dbReference>
<evidence type="ECO:0000313" key="15">
    <source>
        <dbReference type="Proteomes" id="UP000238479"/>
    </source>
</evidence>
<dbReference type="GO" id="GO:0016705">
    <property type="term" value="F:oxidoreductase activity, acting on paired donors, with incorporation or reduction of molecular oxygen"/>
    <property type="evidence" value="ECO:0007669"/>
    <property type="project" value="InterPro"/>
</dbReference>
<evidence type="ECO:0000256" key="13">
    <source>
        <dbReference type="RuleBase" id="RU000461"/>
    </source>
</evidence>
<protein>
    <submittedName>
        <fullName evidence="14">Putative cytochrome P450</fullName>
    </submittedName>
</protein>
<proteinExistence type="inferred from homology"/>
<evidence type="ECO:0000256" key="8">
    <source>
        <dbReference type="ARBA" id="ARBA00023002"/>
    </source>
</evidence>
<evidence type="ECO:0000256" key="3">
    <source>
        <dbReference type="ARBA" id="ARBA00010617"/>
    </source>
</evidence>
<dbReference type="PRINTS" id="PR00385">
    <property type="entry name" value="P450"/>
</dbReference>
<gene>
    <name evidence="14" type="ORF">RchiOBHm_Chr7g0199091</name>
</gene>
<evidence type="ECO:0000313" key="14">
    <source>
        <dbReference type="EMBL" id="PRQ17815.1"/>
    </source>
</evidence>
<comment type="cofactor">
    <cofactor evidence="1 12">
        <name>heme</name>
        <dbReference type="ChEBI" id="CHEBI:30413"/>
    </cofactor>
</comment>
<keyword evidence="6 12" id="KW-0479">Metal-binding</keyword>
<dbReference type="PANTHER" id="PTHR24286:SF11">
    <property type="entry name" value="CYTOCHROME P450, FAMILY 87, SUBFAMILY A, POLYPEPTIDE 2"/>
    <property type="match status" value="1"/>
</dbReference>
<evidence type="ECO:0000256" key="11">
    <source>
        <dbReference type="ARBA" id="ARBA00023136"/>
    </source>
</evidence>
<dbReference type="CDD" id="cd11043">
    <property type="entry name" value="CYP90-like"/>
    <property type="match status" value="1"/>
</dbReference>
<dbReference type="GO" id="GO:0016020">
    <property type="term" value="C:membrane"/>
    <property type="evidence" value="ECO:0007669"/>
    <property type="project" value="UniProtKB-SubCell"/>
</dbReference>
<dbReference type="GO" id="GO:0005506">
    <property type="term" value="F:iron ion binding"/>
    <property type="evidence" value="ECO:0007669"/>
    <property type="project" value="InterPro"/>
</dbReference>
<dbReference type="InterPro" id="IPR001128">
    <property type="entry name" value="Cyt_P450"/>
</dbReference>
<organism evidence="14 15">
    <name type="scientific">Rosa chinensis</name>
    <name type="common">China rose</name>
    <dbReference type="NCBI Taxonomy" id="74649"/>
    <lineage>
        <taxon>Eukaryota</taxon>
        <taxon>Viridiplantae</taxon>
        <taxon>Streptophyta</taxon>
        <taxon>Embryophyta</taxon>
        <taxon>Tracheophyta</taxon>
        <taxon>Spermatophyta</taxon>
        <taxon>Magnoliopsida</taxon>
        <taxon>eudicotyledons</taxon>
        <taxon>Gunneridae</taxon>
        <taxon>Pentapetalae</taxon>
        <taxon>rosids</taxon>
        <taxon>fabids</taxon>
        <taxon>Rosales</taxon>
        <taxon>Rosaceae</taxon>
        <taxon>Rosoideae</taxon>
        <taxon>Rosoideae incertae sedis</taxon>
        <taxon>Rosa</taxon>
    </lineage>
</organism>
<dbReference type="FunFam" id="1.10.630.10:FF:000020">
    <property type="entry name" value="Cytochrome P450 family protein"/>
    <property type="match status" value="1"/>
</dbReference>
<dbReference type="Proteomes" id="UP000238479">
    <property type="component" value="Chromosome 7"/>
</dbReference>
<comment type="similarity">
    <text evidence="3 13">Belongs to the cytochrome P450 family.</text>
</comment>
<keyword evidence="10 13" id="KW-0503">Monooxygenase</keyword>
<evidence type="ECO:0000256" key="4">
    <source>
        <dbReference type="ARBA" id="ARBA00022617"/>
    </source>
</evidence>
<reference evidence="14 15" key="1">
    <citation type="journal article" date="2018" name="Nat. Genet.">
        <title>The Rosa genome provides new insights in the design of modern roses.</title>
        <authorList>
            <person name="Bendahmane M."/>
        </authorList>
    </citation>
    <scope>NUCLEOTIDE SEQUENCE [LARGE SCALE GENOMIC DNA]</scope>
    <source>
        <strain evidence="15">cv. Old Blush</strain>
    </source>
</reference>
<dbReference type="InterPro" id="IPR036396">
    <property type="entry name" value="Cyt_P450_sf"/>
</dbReference>
<sequence length="481" mass="55164">MLGLCIVALVAVGITHWVYRWRNPRCNGKLPPGSMGLPLIGETIQFLISSTSFDIPPFIKTRMERYGPIFKSQLMGAPFIVSTDPELNMYVFQQDDKLFESGYPDSVKKIFGEKQLGNIHVSVYKYLKSMMLNLIGPESLKNMLPEIEQSTRTRLEQWSCQDTTELKEATSEMIFALTAKILMSYDSSKSSDNLRASFDAFARGMFSLPLPIPGTAFHKCLQGRKRVMRTLKYMLQERRAMSREQPIDFFDHVLEELKKEGTVLTEEISFDLMFLLLFASFDTTSTAMTLLLKFVSDHPLVLKQLLQEHEMIVKQRENANSGLTWEEYRSMTFTLQVINETVRLTNHVPGMFRKAIKEVQFKGYTIPEGWSVMLCPQVQHLNPEKYEDPMAFNPWRWEGKESGASKDFMAFGGGLRSCVGAAFGKVQMAVFLHCFVTKYRWEVIKGGNIFRNPWIQFPGGFHIRVLKKDTSNSRQHISPDT</sequence>
<evidence type="ECO:0000256" key="6">
    <source>
        <dbReference type="ARBA" id="ARBA00022723"/>
    </source>
</evidence>
<evidence type="ECO:0000256" key="2">
    <source>
        <dbReference type="ARBA" id="ARBA00004167"/>
    </source>
</evidence>
<dbReference type="GO" id="GO:0016125">
    <property type="term" value="P:sterol metabolic process"/>
    <property type="evidence" value="ECO:0007669"/>
    <property type="project" value="TreeGrafter"/>
</dbReference>
<dbReference type="InterPro" id="IPR017972">
    <property type="entry name" value="Cyt_P450_CS"/>
</dbReference>
<dbReference type="AlphaFoldDB" id="A0A2P6P7A8"/>
<dbReference type="Gene3D" id="1.10.630.10">
    <property type="entry name" value="Cytochrome P450"/>
    <property type="match status" value="1"/>
</dbReference>
<dbReference type="GO" id="GO:0016132">
    <property type="term" value="P:brassinosteroid biosynthetic process"/>
    <property type="evidence" value="ECO:0007669"/>
    <property type="project" value="TreeGrafter"/>
</dbReference>
<dbReference type="PRINTS" id="PR00465">
    <property type="entry name" value="EP450IV"/>
</dbReference>
<dbReference type="SUPFAM" id="SSF48264">
    <property type="entry name" value="Cytochrome P450"/>
    <property type="match status" value="1"/>
</dbReference>
<comment type="subcellular location">
    <subcellularLocation>
        <location evidence="2">Membrane</location>
        <topology evidence="2">Single-pass membrane protein</topology>
    </subcellularLocation>
</comment>
<dbReference type="STRING" id="74649.A0A2P6P7A8"/>
<keyword evidence="15" id="KW-1185">Reference proteome</keyword>
<evidence type="ECO:0000256" key="12">
    <source>
        <dbReference type="PIRSR" id="PIRSR602403-1"/>
    </source>
</evidence>
<keyword evidence="8 13" id="KW-0560">Oxidoreductase</keyword>